<proteinExistence type="predicted"/>
<dbReference type="OrthoDB" id="6513151at2759"/>
<dbReference type="InterPro" id="IPR011009">
    <property type="entry name" value="Kinase-like_dom_sf"/>
</dbReference>
<evidence type="ECO:0000313" key="2">
    <source>
        <dbReference type="EMBL" id="KNC85471.1"/>
    </source>
</evidence>
<name>A0A0L0G9A4_9EUKA</name>
<evidence type="ECO:0000313" key="3">
    <source>
        <dbReference type="Proteomes" id="UP000054560"/>
    </source>
</evidence>
<dbReference type="Proteomes" id="UP000054560">
    <property type="component" value="Unassembled WGS sequence"/>
</dbReference>
<dbReference type="AlphaFoldDB" id="A0A0L0G9A4"/>
<reference evidence="2 3" key="1">
    <citation type="submission" date="2011-02" db="EMBL/GenBank/DDBJ databases">
        <title>The Genome Sequence of Sphaeroforma arctica JP610.</title>
        <authorList>
            <consortium name="The Broad Institute Genome Sequencing Platform"/>
            <person name="Russ C."/>
            <person name="Cuomo C."/>
            <person name="Young S.K."/>
            <person name="Zeng Q."/>
            <person name="Gargeya S."/>
            <person name="Alvarado L."/>
            <person name="Berlin A."/>
            <person name="Chapman S.B."/>
            <person name="Chen Z."/>
            <person name="Freedman E."/>
            <person name="Gellesch M."/>
            <person name="Goldberg J."/>
            <person name="Griggs A."/>
            <person name="Gujja S."/>
            <person name="Heilman E."/>
            <person name="Heiman D."/>
            <person name="Howarth C."/>
            <person name="Mehta T."/>
            <person name="Neiman D."/>
            <person name="Pearson M."/>
            <person name="Roberts A."/>
            <person name="Saif S."/>
            <person name="Shea T."/>
            <person name="Shenoy N."/>
            <person name="Sisk P."/>
            <person name="Stolte C."/>
            <person name="Sykes S."/>
            <person name="White J."/>
            <person name="Yandava C."/>
            <person name="Burger G."/>
            <person name="Gray M.W."/>
            <person name="Holland P.W.H."/>
            <person name="King N."/>
            <person name="Lang F.B.F."/>
            <person name="Roger A.J."/>
            <person name="Ruiz-Trillo I."/>
            <person name="Haas B."/>
            <person name="Nusbaum C."/>
            <person name="Birren B."/>
        </authorList>
    </citation>
    <scope>NUCLEOTIDE SEQUENCE [LARGE SCALE GENOMIC DNA]</scope>
    <source>
        <strain evidence="2 3">JP610</strain>
    </source>
</reference>
<dbReference type="SUPFAM" id="SSF56112">
    <property type="entry name" value="Protein kinase-like (PK-like)"/>
    <property type="match status" value="1"/>
</dbReference>
<dbReference type="PANTHER" id="PTHR24345">
    <property type="entry name" value="SERINE/THREONINE-PROTEIN KINASE PLK"/>
    <property type="match status" value="1"/>
</dbReference>
<dbReference type="EMBL" id="KQ241700">
    <property type="protein sequence ID" value="KNC85471.1"/>
    <property type="molecule type" value="Genomic_DNA"/>
</dbReference>
<dbReference type="eggNOG" id="KOG0590">
    <property type="taxonomic scope" value="Eukaryota"/>
</dbReference>
<evidence type="ECO:0000259" key="1">
    <source>
        <dbReference type="PROSITE" id="PS50011"/>
    </source>
</evidence>
<dbReference type="STRING" id="667725.A0A0L0G9A4"/>
<keyword evidence="2" id="KW-0418">Kinase</keyword>
<keyword evidence="2" id="KW-0723">Serine/threonine-protein kinase</keyword>
<dbReference type="Gene3D" id="1.10.510.10">
    <property type="entry name" value="Transferase(Phosphotransferase) domain 1"/>
    <property type="match status" value="1"/>
</dbReference>
<keyword evidence="2" id="KW-0808">Transferase</keyword>
<dbReference type="GO" id="GO:0004674">
    <property type="term" value="F:protein serine/threonine kinase activity"/>
    <property type="evidence" value="ECO:0007669"/>
    <property type="project" value="UniProtKB-KW"/>
</dbReference>
<dbReference type="InterPro" id="IPR000719">
    <property type="entry name" value="Prot_kinase_dom"/>
</dbReference>
<dbReference type="RefSeq" id="XP_014159373.1">
    <property type="nucleotide sequence ID" value="XM_014303898.1"/>
</dbReference>
<dbReference type="GO" id="GO:0005524">
    <property type="term" value="F:ATP binding"/>
    <property type="evidence" value="ECO:0007669"/>
    <property type="project" value="InterPro"/>
</dbReference>
<feature type="domain" description="Protein kinase" evidence="1">
    <location>
        <begin position="85"/>
        <end position="351"/>
    </location>
</feature>
<gene>
    <name evidence="2" type="ORF">SARC_02341</name>
</gene>
<accession>A0A0L0G9A4</accession>
<keyword evidence="3" id="KW-1185">Reference proteome</keyword>
<dbReference type="PROSITE" id="PS50011">
    <property type="entry name" value="PROTEIN_KINASE_DOM"/>
    <property type="match status" value="1"/>
</dbReference>
<dbReference type="Pfam" id="PF00069">
    <property type="entry name" value="Pkinase"/>
    <property type="match status" value="1"/>
</dbReference>
<sequence>MITTLKMEKRKAQQRMLLVRLPSLPFNVKRLLKRKRSSQTQTVALAVEELDITSCLNISRTSLHDIIKSHDCTDTVLPRSFSQCFVGQVPLTDGSTCTIYTATEATTGRQVALKKGDVFFDKFQMENEYQILTRLPKHSNIIEAYGLVVDAEHNEICVVLEMCTRGSLIDMILANPSGVENATFLPIALDLASACKEMHAYGIVHRDIKPDNVGVTENNGTKLLDFGEAVDLYNDVHVRLQAGSSRYMAPELIAASSHRNEDIPIHDCPLDLTKCDVWALGVTFYCLLTGSFPLHLASSRDPKYEEWASTGSFGPQSKWNTLTESEKILLINMLNPSPFNRWTMAETHYYLLHKRQPMLIYLLK</sequence>
<dbReference type="SMART" id="SM00220">
    <property type="entry name" value="S_TKc"/>
    <property type="match status" value="1"/>
</dbReference>
<dbReference type="GeneID" id="25902845"/>
<dbReference type="GO" id="GO:0005634">
    <property type="term" value="C:nucleus"/>
    <property type="evidence" value="ECO:0007669"/>
    <property type="project" value="TreeGrafter"/>
</dbReference>
<protein>
    <submittedName>
        <fullName evidence="2">Serine/threonine protein kinase</fullName>
    </submittedName>
</protein>
<organism evidence="2 3">
    <name type="scientific">Sphaeroforma arctica JP610</name>
    <dbReference type="NCBI Taxonomy" id="667725"/>
    <lineage>
        <taxon>Eukaryota</taxon>
        <taxon>Ichthyosporea</taxon>
        <taxon>Ichthyophonida</taxon>
        <taxon>Sphaeroforma</taxon>
    </lineage>
</organism>